<dbReference type="InterPro" id="IPR050344">
    <property type="entry name" value="Peptidase_M1_aminopeptidases"/>
</dbReference>
<evidence type="ECO:0000256" key="3">
    <source>
        <dbReference type="ARBA" id="ARBA00010136"/>
    </source>
</evidence>
<feature type="transmembrane region" description="Helical" evidence="14">
    <location>
        <begin position="51"/>
        <end position="73"/>
    </location>
</feature>
<dbReference type="EC" id="3.4.11.2" evidence="4"/>
<keyword evidence="7" id="KW-0479">Metal-binding</keyword>
<name>A0A4U5X6H6_STRGB</name>
<keyword evidence="6" id="KW-0645">Protease</keyword>
<evidence type="ECO:0000256" key="9">
    <source>
        <dbReference type="ARBA" id="ARBA00022833"/>
    </source>
</evidence>
<keyword evidence="14" id="KW-0812">Transmembrane</keyword>
<dbReference type="InterPro" id="IPR045357">
    <property type="entry name" value="Aminopeptidase_N-like_N"/>
</dbReference>
<comment type="catalytic activity">
    <reaction evidence="1">
        <text>Release of an N-terminal amino acid, Xaa-|-Yaa- from a peptide, amide or arylamide. Xaa is preferably Ala, but may be most amino acids including Pro (slow action). When a terminal hydrophobic residue is followed by a prolyl residue, the two may be released as an intact Xaa-Pro dipeptide.</text>
        <dbReference type="EC" id="3.4.11.2"/>
    </reaction>
</comment>
<evidence type="ECO:0000256" key="5">
    <source>
        <dbReference type="ARBA" id="ARBA00015611"/>
    </source>
</evidence>
<keyword evidence="10" id="KW-0482">Metalloprotease</keyword>
<dbReference type="InterPro" id="IPR042097">
    <property type="entry name" value="Aminopeptidase_N-like_N_sf"/>
</dbReference>
<keyword evidence="9" id="KW-0862">Zinc</keyword>
<feature type="region of interest" description="Disordered" evidence="13">
    <location>
        <begin position="513"/>
        <end position="561"/>
    </location>
</feature>
<dbReference type="Gene3D" id="1.10.390.10">
    <property type="entry name" value="Neutral Protease Domain 2"/>
    <property type="match status" value="1"/>
</dbReference>
<accession>A0A4U5X6H6</accession>
<keyword evidence="14" id="KW-1133">Transmembrane helix</keyword>
<reference evidence="17 18" key="1">
    <citation type="submission" date="2019-04" db="EMBL/GenBank/DDBJ databases">
        <title>Streptomyces lasaliensis sp.nov., an Actinomycete isolated from soil which produces the polyether antibiotic lasalocid.</title>
        <authorList>
            <person name="Erwin G."/>
            <person name="Haber C."/>
        </authorList>
    </citation>
    <scope>NUCLEOTIDE SEQUENCE [LARGE SCALE GENOMIC DNA]</scope>
    <source>
        <strain evidence="17 18">DSM 40089</strain>
    </source>
</reference>
<dbReference type="EMBL" id="SZPR01000009">
    <property type="protein sequence ID" value="TKT10172.1"/>
    <property type="molecule type" value="Genomic_DNA"/>
</dbReference>
<organism evidence="17 18">
    <name type="scientific">Streptomyces galbus</name>
    <dbReference type="NCBI Taxonomy" id="33898"/>
    <lineage>
        <taxon>Bacteria</taxon>
        <taxon>Bacillati</taxon>
        <taxon>Actinomycetota</taxon>
        <taxon>Actinomycetes</taxon>
        <taxon>Kitasatosporales</taxon>
        <taxon>Streptomycetaceae</taxon>
        <taxon>Streptomyces</taxon>
    </lineage>
</organism>
<feature type="domain" description="Aminopeptidase N-like N-terminal" evidence="16">
    <location>
        <begin position="200"/>
        <end position="260"/>
    </location>
</feature>
<keyword evidence="8" id="KW-0378">Hydrolase</keyword>
<dbReference type="SUPFAM" id="SSF63737">
    <property type="entry name" value="Leukotriene A4 hydrolase N-terminal domain"/>
    <property type="match status" value="1"/>
</dbReference>
<feature type="region of interest" description="Disordered" evidence="13">
    <location>
        <begin position="1"/>
        <end position="40"/>
    </location>
</feature>
<evidence type="ECO:0000313" key="17">
    <source>
        <dbReference type="EMBL" id="TKT10172.1"/>
    </source>
</evidence>
<proteinExistence type="inferred from homology"/>
<dbReference type="InterPro" id="IPR014782">
    <property type="entry name" value="Peptidase_M1_dom"/>
</dbReference>
<evidence type="ECO:0000256" key="14">
    <source>
        <dbReference type="SAM" id="Phobius"/>
    </source>
</evidence>
<feature type="domain" description="Peptidase M1 membrane alanine aminopeptidase" evidence="15">
    <location>
        <begin position="302"/>
        <end position="505"/>
    </location>
</feature>
<evidence type="ECO:0000256" key="2">
    <source>
        <dbReference type="ARBA" id="ARBA00001947"/>
    </source>
</evidence>
<dbReference type="GO" id="GO:0008270">
    <property type="term" value="F:zinc ion binding"/>
    <property type="evidence" value="ECO:0007669"/>
    <property type="project" value="InterPro"/>
</dbReference>
<comment type="caution">
    <text evidence="17">The sequence shown here is derived from an EMBL/GenBank/DDBJ whole genome shotgun (WGS) entry which is preliminary data.</text>
</comment>
<evidence type="ECO:0000256" key="7">
    <source>
        <dbReference type="ARBA" id="ARBA00022723"/>
    </source>
</evidence>
<dbReference type="GO" id="GO:0016285">
    <property type="term" value="F:alanyl aminopeptidase activity"/>
    <property type="evidence" value="ECO:0007669"/>
    <property type="project" value="UniProtKB-EC"/>
</dbReference>
<dbReference type="AlphaFoldDB" id="A0A4U5X6H6"/>
<evidence type="ECO:0000313" key="18">
    <source>
        <dbReference type="Proteomes" id="UP000308632"/>
    </source>
</evidence>
<comment type="similarity">
    <text evidence="3">Belongs to the peptidase M1 family.</text>
</comment>
<comment type="cofactor">
    <cofactor evidence="2">
        <name>Zn(2+)</name>
        <dbReference type="ChEBI" id="CHEBI:29105"/>
    </cofactor>
</comment>
<evidence type="ECO:0000256" key="12">
    <source>
        <dbReference type="ARBA" id="ARBA00031533"/>
    </source>
</evidence>
<evidence type="ECO:0000256" key="13">
    <source>
        <dbReference type="SAM" id="MobiDB-lite"/>
    </source>
</evidence>
<dbReference type="SUPFAM" id="SSF55486">
    <property type="entry name" value="Metalloproteases ('zincins'), catalytic domain"/>
    <property type="match status" value="1"/>
</dbReference>
<evidence type="ECO:0000259" key="16">
    <source>
        <dbReference type="Pfam" id="PF17900"/>
    </source>
</evidence>
<evidence type="ECO:0000259" key="15">
    <source>
        <dbReference type="Pfam" id="PF01433"/>
    </source>
</evidence>
<evidence type="ECO:0000256" key="10">
    <source>
        <dbReference type="ARBA" id="ARBA00023049"/>
    </source>
</evidence>
<dbReference type="Pfam" id="PF01433">
    <property type="entry name" value="Peptidase_M1"/>
    <property type="match status" value="1"/>
</dbReference>
<dbReference type="GO" id="GO:0008237">
    <property type="term" value="F:metallopeptidase activity"/>
    <property type="evidence" value="ECO:0007669"/>
    <property type="project" value="UniProtKB-KW"/>
</dbReference>
<dbReference type="PANTHER" id="PTHR11533">
    <property type="entry name" value="PROTEASE M1 ZINC METALLOPROTEASE"/>
    <property type="match status" value="1"/>
</dbReference>
<keyword evidence="14" id="KW-0472">Membrane</keyword>
<evidence type="ECO:0000256" key="11">
    <source>
        <dbReference type="ARBA" id="ARBA00029811"/>
    </source>
</evidence>
<gene>
    <name evidence="17" type="ORF">E4U92_08010</name>
</gene>
<dbReference type="GO" id="GO:0006508">
    <property type="term" value="P:proteolysis"/>
    <property type="evidence" value="ECO:0007669"/>
    <property type="project" value="UniProtKB-KW"/>
</dbReference>
<evidence type="ECO:0000256" key="6">
    <source>
        <dbReference type="ARBA" id="ARBA00022670"/>
    </source>
</evidence>
<sequence length="561" mass="60820">MPLTLRAARSRRPSAAASPPDTPPTPTADGPPRVRGARRGLTAPCRRRARAVLLAGAASAVSFALLAASAPAAPLGVGDRLFPYLGNPGYDVAAYDLAFTYSGRNSEPLQAVTTIAARTTAPLDRVNLDFAHGTVRSVEVDGRPAAFTEAGDDLVVTPERPLPRGRWTRITVRHTSDPAPAPDRDGGWVRTADGLAMANQADAAHLVFPCNDHPSDKAMFTIRVTAPNDYTAVANGLPTGVDRGDSSTTWTYRTQHPMATELAQVSIGHSTVVRREGPGGLPVRDVVPTRYRDALEPWLKKTPDQITWMESKVGRYPFETYGLLLADASTGYELETQTLSLFEREVFTDPAYPAWYVESIMVHELSHQWFGDSVSPRTWSDLWLNEGHATWYESLYAQEKADRPMEARMKAAYGASDRWRATGGPPAAPKPPEPGQKIGIFRANVYDGAALVLYALRQEIGEQGFEQLERAWVRRNHDATAGTADFTALAARVSGRDLDGFFRDWLYGDKTPPMPGHPDWKATPPAGPDEQKAATVPAPHGDRKAAASAAPDGERAAASVE</sequence>
<evidence type="ECO:0000256" key="1">
    <source>
        <dbReference type="ARBA" id="ARBA00000098"/>
    </source>
</evidence>
<dbReference type="InterPro" id="IPR001930">
    <property type="entry name" value="Peptidase_M1"/>
</dbReference>
<dbReference type="Pfam" id="PF17900">
    <property type="entry name" value="Peptidase_M1_N"/>
    <property type="match status" value="1"/>
</dbReference>
<dbReference type="PRINTS" id="PR00756">
    <property type="entry name" value="ALADIPTASE"/>
</dbReference>
<feature type="compositionally biased region" description="Low complexity" evidence="13">
    <location>
        <begin position="1"/>
        <end position="19"/>
    </location>
</feature>
<evidence type="ECO:0000256" key="8">
    <source>
        <dbReference type="ARBA" id="ARBA00022801"/>
    </source>
</evidence>
<dbReference type="CDD" id="cd09603">
    <property type="entry name" value="M1_APN_like"/>
    <property type="match status" value="1"/>
</dbReference>
<protein>
    <recommendedName>
        <fullName evidence="5">Aminopeptidase N</fullName>
        <ecNumber evidence="4">3.4.11.2</ecNumber>
    </recommendedName>
    <alternativeName>
        <fullName evidence="11">Alanine aminopeptidase</fullName>
    </alternativeName>
    <alternativeName>
        <fullName evidence="12">Lysyl aminopeptidase</fullName>
    </alternativeName>
</protein>
<dbReference type="InterPro" id="IPR027268">
    <property type="entry name" value="Peptidase_M4/M1_CTD_sf"/>
</dbReference>
<dbReference type="Gene3D" id="2.60.40.1730">
    <property type="entry name" value="tricorn interacting facor f3 domain"/>
    <property type="match status" value="1"/>
</dbReference>
<dbReference type="Proteomes" id="UP000308632">
    <property type="component" value="Unassembled WGS sequence"/>
</dbReference>
<evidence type="ECO:0000256" key="4">
    <source>
        <dbReference type="ARBA" id="ARBA00012564"/>
    </source>
</evidence>
<dbReference type="RefSeq" id="WP_137299596.1">
    <property type="nucleotide sequence ID" value="NZ_BMVD01000016.1"/>
</dbReference>